<sequence>MKKLIAGNWKMNGDAKAAEALVTGVEEAIAATPGVLGQCDFVVCPPFVHIPMVHDKASVVAIGGQDCSRHISGAYTGDTSPAMLKDVGASYVILGHSERRQYQSESDELVAAKAKCANEAGLITIICVGETDAEREANLQESVVGGQLERSIPEAATAENTVIAYEPVWAIGTGKTATPEDIRAMHGFIREKMGRIPQIRILYGGSVKPSNAKEIFSVPNVDGALIGGASLKAEDFLGIAEAA</sequence>
<dbReference type="GO" id="GO:0006096">
    <property type="term" value="P:glycolytic process"/>
    <property type="evidence" value="ECO:0007669"/>
    <property type="project" value="UniProtKB-UniRule"/>
</dbReference>
<keyword evidence="6 7" id="KW-0413">Isomerase</keyword>
<dbReference type="FunFam" id="3.20.20.70:FF:000016">
    <property type="entry name" value="Triosephosphate isomerase"/>
    <property type="match status" value="1"/>
</dbReference>
<dbReference type="AlphaFoldDB" id="A0A2W4ZXY2"/>
<dbReference type="SUPFAM" id="SSF51351">
    <property type="entry name" value="Triosephosphate isomerase (TIM)"/>
    <property type="match status" value="1"/>
</dbReference>
<dbReference type="InterPro" id="IPR013785">
    <property type="entry name" value="Aldolase_TIM"/>
</dbReference>
<dbReference type="EMBL" id="QFNK01000156">
    <property type="protein sequence ID" value="PZO85079.1"/>
    <property type="molecule type" value="Genomic_DNA"/>
</dbReference>
<dbReference type="UniPathway" id="UPA00109">
    <property type="reaction ID" value="UER00189"/>
</dbReference>
<evidence type="ECO:0000313" key="10">
    <source>
        <dbReference type="Proteomes" id="UP000249557"/>
    </source>
</evidence>
<comment type="similarity">
    <text evidence="2 7 8">Belongs to the triosephosphate isomerase family.</text>
</comment>
<evidence type="ECO:0000313" key="9">
    <source>
        <dbReference type="EMBL" id="PZO85079.1"/>
    </source>
</evidence>
<comment type="subunit">
    <text evidence="7 8">Homodimer.</text>
</comment>
<evidence type="ECO:0000256" key="4">
    <source>
        <dbReference type="ARBA" id="ARBA00022490"/>
    </source>
</evidence>
<dbReference type="UniPathway" id="UPA01066"/>
<dbReference type="EC" id="5.3.1.1" evidence="7 8"/>
<accession>A0A2W4ZXY2</accession>
<dbReference type="CDD" id="cd00311">
    <property type="entry name" value="TIM"/>
    <property type="match status" value="1"/>
</dbReference>
<dbReference type="GO" id="GO:0005829">
    <property type="term" value="C:cytosol"/>
    <property type="evidence" value="ECO:0007669"/>
    <property type="project" value="TreeGrafter"/>
</dbReference>
<evidence type="ECO:0000256" key="7">
    <source>
        <dbReference type="HAMAP-Rule" id="MF_00147"/>
    </source>
</evidence>
<feature type="active site" description="Electrophile" evidence="7">
    <location>
        <position position="96"/>
    </location>
</feature>
<dbReference type="UniPathway" id="UPA00138"/>
<evidence type="ECO:0000256" key="2">
    <source>
        <dbReference type="ARBA" id="ARBA00007422"/>
    </source>
</evidence>
<dbReference type="PANTHER" id="PTHR21139:SF42">
    <property type="entry name" value="TRIOSEPHOSPHATE ISOMERASE"/>
    <property type="match status" value="1"/>
</dbReference>
<dbReference type="PROSITE" id="PS00171">
    <property type="entry name" value="TIM_1"/>
    <property type="match status" value="1"/>
</dbReference>
<evidence type="ECO:0000256" key="3">
    <source>
        <dbReference type="ARBA" id="ARBA00022432"/>
    </source>
</evidence>
<feature type="active site" description="Proton acceptor" evidence="7">
    <location>
        <position position="166"/>
    </location>
</feature>
<comment type="pathway">
    <text evidence="1 7 8">Carbohydrate degradation; glycolysis; D-glyceraldehyde 3-phosphate from glycerone phosphate: step 1/1.</text>
</comment>
<evidence type="ECO:0000256" key="5">
    <source>
        <dbReference type="ARBA" id="ARBA00023152"/>
    </source>
</evidence>
<dbReference type="GO" id="GO:0004807">
    <property type="term" value="F:triose-phosphate isomerase activity"/>
    <property type="evidence" value="ECO:0007669"/>
    <property type="project" value="UniProtKB-UniRule"/>
</dbReference>
<comment type="pathway">
    <text evidence="7 8">Carbohydrate biosynthesis; gluconeogenesis.</text>
</comment>
<proteinExistence type="inferred from homology"/>
<dbReference type="Pfam" id="PF00121">
    <property type="entry name" value="TIM"/>
    <property type="match status" value="1"/>
</dbReference>
<dbReference type="HAMAP" id="MF_00147_B">
    <property type="entry name" value="TIM_B"/>
    <property type="match status" value="1"/>
</dbReference>
<evidence type="ECO:0000256" key="8">
    <source>
        <dbReference type="RuleBase" id="RU363013"/>
    </source>
</evidence>
<dbReference type="PANTHER" id="PTHR21139">
    <property type="entry name" value="TRIOSEPHOSPHATE ISOMERASE"/>
    <property type="match status" value="1"/>
</dbReference>
<dbReference type="GO" id="GO:0046166">
    <property type="term" value="P:glyceraldehyde-3-phosphate biosynthetic process"/>
    <property type="evidence" value="ECO:0007669"/>
    <property type="project" value="TreeGrafter"/>
</dbReference>
<comment type="function">
    <text evidence="7">Involved in the gluconeogenesis. Catalyzes stereospecifically the conversion of dihydroxyacetone phosphate (DHAP) to D-glyceraldehyde-3-phosphate (G3P).</text>
</comment>
<dbReference type="Gene3D" id="3.20.20.70">
    <property type="entry name" value="Aldolase class I"/>
    <property type="match status" value="1"/>
</dbReference>
<protein>
    <recommendedName>
        <fullName evidence="7 8">Triosephosphate isomerase</fullName>
        <shortName evidence="7">TIM</shortName>
        <shortName evidence="7">TPI</shortName>
        <ecNumber evidence="7 8">5.3.1.1</ecNumber>
    </recommendedName>
    <alternativeName>
        <fullName evidence="7">Triose-phosphate isomerase</fullName>
    </alternativeName>
</protein>
<dbReference type="NCBIfam" id="TIGR00419">
    <property type="entry name" value="tim"/>
    <property type="match status" value="1"/>
</dbReference>
<evidence type="ECO:0000256" key="6">
    <source>
        <dbReference type="ARBA" id="ARBA00023235"/>
    </source>
</evidence>
<keyword evidence="3 7" id="KW-0312">Gluconeogenesis</keyword>
<feature type="binding site" evidence="7">
    <location>
        <position position="206"/>
    </location>
    <ligand>
        <name>substrate</name>
    </ligand>
</feature>
<organism evidence="9 10">
    <name type="scientific">Micavibrio aeruginosavorus</name>
    <dbReference type="NCBI Taxonomy" id="349221"/>
    <lineage>
        <taxon>Bacteria</taxon>
        <taxon>Pseudomonadati</taxon>
        <taxon>Bdellovibrionota</taxon>
        <taxon>Bdellovibrionia</taxon>
        <taxon>Bdellovibrionales</taxon>
        <taxon>Pseudobdellovibrionaceae</taxon>
        <taxon>Micavibrio</taxon>
    </lineage>
</organism>
<comment type="subcellular location">
    <subcellularLocation>
        <location evidence="7 8">Cytoplasm</location>
    </subcellularLocation>
</comment>
<comment type="caution">
    <text evidence="9">The sequence shown here is derived from an EMBL/GenBank/DDBJ whole genome shotgun (WGS) entry which is preliminary data.</text>
</comment>
<dbReference type="InterPro" id="IPR000652">
    <property type="entry name" value="Triosephosphate_isomerase"/>
</dbReference>
<dbReference type="GO" id="GO:0019563">
    <property type="term" value="P:glycerol catabolic process"/>
    <property type="evidence" value="ECO:0007669"/>
    <property type="project" value="TreeGrafter"/>
</dbReference>
<dbReference type="InterPro" id="IPR020861">
    <property type="entry name" value="Triosephosphate_isomerase_AS"/>
</dbReference>
<dbReference type="InterPro" id="IPR035990">
    <property type="entry name" value="TIM_sf"/>
</dbReference>
<feature type="binding site" evidence="7">
    <location>
        <position position="172"/>
    </location>
    <ligand>
        <name>substrate</name>
    </ligand>
</feature>
<dbReference type="GO" id="GO:0006094">
    <property type="term" value="P:gluconeogenesis"/>
    <property type="evidence" value="ECO:0007669"/>
    <property type="project" value="UniProtKB-UniRule"/>
</dbReference>
<dbReference type="Proteomes" id="UP000249557">
    <property type="component" value="Unassembled WGS sequence"/>
</dbReference>
<comment type="catalytic activity">
    <reaction evidence="7 8">
        <text>D-glyceraldehyde 3-phosphate = dihydroxyacetone phosphate</text>
        <dbReference type="Rhea" id="RHEA:18585"/>
        <dbReference type="ChEBI" id="CHEBI:57642"/>
        <dbReference type="ChEBI" id="CHEBI:59776"/>
        <dbReference type="EC" id="5.3.1.1"/>
    </reaction>
</comment>
<name>A0A2W4ZXY2_9BACT</name>
<dbReference type="PROSITE" id="PS51440">
    <property type="entry name" value="TIM_2"/>
    <property type="match status" value="1"/>
</dbReference>
<gene>
    <name evidence="7" type="primary">tpiA</name>
    <name evidence="9" type="ORF">DI626_07725</name>
</gene>
<feature type="binding site" evidence="7">
    <location>
        <begin position="8"/>
        <end position="10"/>
    </location>
    <ligand>
        <name>substrate</name>
    </ligand>
</feature>
<feature type="binding site" evidence="7">
    <location>
        <begin position="227"/>
        <end position="228"/>
    </location>
    <ligand>
        <name>substrate</name>
    </ligand>
</feature>
<evidence type="ECO:0000256" key="1">
    <source>
        <dbReference type="ARBA" id="ARBA00004680"/>
    </source>
</evidence>
<reference evidence="9 10" key="1">
    <citation type="submission" date="2017-08" db="EMBL/GenBank/DDBJ databases">
        <title>Infants hospitalized years apart are colonized by the same room-sourced microbial strains.</title>
        <authorList>
            <person name="Brooks B."/>
            <person name="Olm M.R."/>
            <person name="Firek B.A."/>
            <person name="Baker R."/>
            <person name="Thomas B.C."/>
            <person name="Morowitz M.J."/>
            <person name="Banfield J.F."/>
        </authorList>
    </citation>
    <scope>NUCLEOTIDE SEQUENCE [LARGE SCALE GENOMIC DNA]</scope>
    <source>
        <strain evidence="9">S2_018_000_R2_104</strain>
    </source>
</reference>
<keyword evidence="4 7" id="KW-0963">Cytoplasm</keyword>
<dbReference type="InterPro" id="IPR022896">
    <property type="entry name" value="TrioseP_Isoase_bac/euk"/>
</dbReference>
<keyword evidence="5 7" id="KW-0324">Glycolysis</keyword>